<accession>A0A0C2ZX38</accession>
<sequence>MFQGVSLDLRSWEGLHLDQRRRTDQREKQITAGHSVSRLQLKPSYTPRAKKSHVSKIENPPHQK</sequence>
<feature type="region of interest" description="Disordered" evidence="1">
    <location>
        <begin position="20"/>
        <end position="64"/>
    </location>
</feature>
<dbReference type="AlphaFoldDB" id="A0A0C2ZX38"/>
<evidence type="ECO:0000256" key="1">
    <source>
        <dbReference type="SAM" id="MobiDB-lite"/>
    </source>
</evidence>
<name>A0A0C2ZX38_9AGAM</name>
<protein>
    <submittedName>
        <fullName evidence="2">Uncharacterized protein</fullName>
    </submittedName>
</protein>
<evidence type="ECO:0000313" key="2">
    <source>
        <dbReference type="EMBL" id="KIM66028.1"/>
    </source>
</evidence>
<dbReference type="HOGENOM" id="CLU_2868904_0_0_1"/>
<feature type="compositionally biased region" description="Basic and acidic residues" evidence="1">
    <location>
        <begin position="55"/>
        <end position="64"/>
    </location>
</feature>
<organism evidence="2 3">
    <name type="scientific">Scleroderma citrinum Foug A</name>
    <dbReference type="NCBI Taxonomy" id="1036808"/>
    <lineage>
        <taxon>Eukaryota</taxon>
        <taxon>Fungi</taxon>
        <taxon>Dikarya</taxon>
        <taxon>Basidiomycota</taxon>
        <taxon>Agaricomycotina</taxon>
        <taxon>Agaricomycetes</taxon>
        <taxon>Agaricomycetidae</taxon>
        <taxon>Boletales</taxon>
        <taxon>Sclerodermatineae</taxon>
        <taxon>Sclerodermataceae</taxon>
        <taxon>Scleroderma</taxon>
    </lineage>
</organism>
<proteinExistence type="predicted"/>
<dbReference type="Proteomes" id="UP000053989">
    <property type="component" value="Unassembled WGS sequence"/>
</dbReference>
<gene>
    <name evidence="2" type="ORF">SCLCIDRAFT_1211676</name>
</gene>
<feature type="compositionally biased region" description="Basic and acidic residues" evidence="1">
    <location>
        <begin position="20"/>
        <end position="29"/>
    </location>
</feature>
<reference evidence="2 3" key="1">
    <citation type="submission" date="2014-04" db="EMBL/GenBank/DDBJ databases">
        <authorList>
            <consortium name="DOE Joint Genome Institute"/>
            <person name="Kuo A."/>
            <person name="Kohler A."/>
            <person name="Nagy L.G."/>
            <person name="Floudas D."/>
            <person name="Copeland A."/>
            <person name="Barry K.W."/>
            <person name="Cichocki N."/>
            <person name="Veneault-Fourrey C."/>
            <person name="LaButti K."/>
            <person name="Lindquist E.A."/>
            <person name="Lipzen A."/>
            <person name="Lundell T."/>
            <person name="Morin E."/>
            <person name="Murat C."/>
            <person name="Sun H."/>
            <person name="Tunlid A."/>
            <person name="Henrissat B."/>
            <person name="Grigoriev I.V."/>
            <person name="Hibbett D.S."/>
            <person name="Martin F."/>
            <person name="Nordberg H.P."/>
            <person name="Cantor M.N."/>
            <person name="Hua S.X."/>
        </authorList>
    </citation>
    <scope>NUCLEOTIDE SEQUENCE [LARGE SCALE GENOMIC DNA]</scope>
    <source>
        <strain evidence="2 3">Foug A</strain>
    </source>
</reference>
<keyword evidence="3" id="KW-1185">Reference proteome</keyword>
<evidence type="ECO:0000313" key="3">
    <source>
        <dbReference type="Proteomes" id="UP000053989"/>
    </source>
</evidence>
<dbReference type="EMBL" id="KN822019">
    <property type="protein sequence ID" value="KIM66028.1"/>
    <property type="molecule type" value="Genomic_DNA"/>
</dbReference>
<dbReference type="InParanoid" id="A0A0C2ZX38"/>
<reference evidence="3" key="2">
    <citation type="submission" date="2015-01" db="EMBL/GenBank/DDBJ databases">
        <title>Evolutionary Origins and Diversification of the Mycorrhizal Mutualists.</title>
        <authorList>
            <consortium name="DOE Joint Genome Institute"/>
            <consortium name="Mycorrhizal Genomics Consortium"/>
            <person name="Kohler A."/>
            <person name="Kuo A."/>
            <person name="Nagy L.G."/>
            <person name="Floudas D."/>
            <person name="Copeland A."/>
            <person name="Barry K.W."/>
            <person name="Cichocki N."/>
            <person name="Veneault-Fourrey C."/>
            <person name="LaButti K."/>
            <person name="Lindquist E.A."/>
            <person name="Lipzen A."/>
            <person name="Lundell T."/>
            <person name="Morin E."/>
            <person name="Murat C."/>
            <person name="Riley R."/>
            <person name="Ohm R."/>
            <person name="Sun H."/>
            <person name="Tunlid A."/>
            <person name="Henrissat B."/>
            <person name="Grigoriev I.V."/>
            <person name="Hibbett D.S."/>
            <person name="Martin F."/>
        </authorList>
    </citation>
    <scope>NUCLEOTIDE SEQUENCE [LARGE SCALE GENOMIC DNA]</scope>
    <source>
        <strain evidence="3">Foug A</strain>
    </source>
</reference>